<feature type="region of interest" description="Disordered" evidence="1">
    <location>
        <begin position="343"/>
        <end position="365"/>
    </location>
</feature>
<dbReference type="InterPro" id="IPR021109">
    <property type="entry name" value="Peptidase_aspartic_dom_sf"/>
</dbReference>
<organism evidence="2 3">
    <name type="scientific">Globodera rostochiensis</name>
    <name type="common">Golden nematode worm</name>
    <name type="synonym">Heterodera rostochiensis</name>
    <dbReference type="NCBI Taxonomy" id="31243"/>
    <lineage>
        <taxon>Eukaryota</taxon>
        <taxon>Metazoa</taxon>
        <taxon>Ecdysozoa</taxon>
        <taxon>Nematoda</taxon>
        <taxon>Chromadorea</taxon>
        <taxon>Rhabditida</taxon>
        <taxon>Tylenchina</taxon>
        <taxon>Tylenchomorpha</taxon>
        <taxon>Tylenchoidea</taxon>
        <taxon>Heteroderidae</taxon>
        <taxon>Heteroderinae</taxon>
        <taxon>Globodera</taxon>
    </lineage>
</organism>
<feature type="region of interest" description="Disordered" evidence="1">
    <location>
        <begin position="1161"/>
        <end position="1222"/>
    </location>
</feature>
<reference evidence="3" key="1">
    <citation type="submission" date="2022-11" db="UniProtKB">
        <authorList>
            <consortium name="WormBaseParasite"/>
        </authorList>
    </citation>
    <scope>IDENTIFICATION</scope>
</reference>
<dbReference type="PANTHER" id="PTHR31524">
    <property type="match status" value="1"/>
</dbReference>
<evidence type="ECO:0000256" key="1">
    <source>
        <dbReference type="SAM" id="MobiDB-lite"/>
    </source>
</evidence>
<keyword evidence="2" id="KW-1185">Reference proteome</keyword>
<dbReference type="GO" id="GO:0004190">
    <property type="term" value="F:aspartic-type endopeptidase activity"/>
    <property type="evidence" value="ECO:0007669"/>
    <property type="project" value="InterPro"/>
</dbReference>
<proteinExistence type="predicted"/>
<feature type="compositionally biased region" description="Basic and acidic residues" evidence="1">
    <location>
        <begin position="1161"/>
        <end position="1173"/>
    </location>
</feature>
<feature type="compositionally biased region" description="Basic and acidic residues" evidence="1">
    <location>
        <begin position="1207"/>
        <end position="1222"/>
    </location>
</feature>
<feature type="region of interest" description="Disordered" evidence="1">
    <location>
        <begin position="422"/>
        <end position="452"/>
    </location>
</feature>
<dbReference type="PANTHER" id="PTHR31524:SF2">
    <property type="entry name" value="PROTEIN CBG10426"/>
    <property type="match status" value="1"/>
</dbReference>
<name>A0A914H6H7_GLORO</name>
<sequence>MRINSLAEQCVPKIQQAALPPSSPQLQFVGNEAGNNGEESDPDPFADASQELGAINTLTGMIGQLEVFGEESVIAFDQWAERFSDYIGAVGRAWSDAEKIARLKMSLVGTPRQLYKQLTAAETATFETAIKGIRQKLDSPQRRELTKRTLALCKQRENETVSEFLKRLAPLVEMVNPSLNDGQRKEKVCEEFLDRVKPNIGFLIRLVGLNSAKDLDRVKAQAEELEALLMAEKGQGTENLTNTVQALTGLRIPPQTQARSSMAQSSYVRPSNVSGANSTPLSDQNRQFYGGNNQSNRYRMSNNQRPNNQQMQSQRRWNSRPICNFCGKIGHLANFCRSRQCQFNNSSNRGYRNQNGTYRNGRDNNTPTINAIQQQPSNVTILDSDQLVRAIANLGILNPQPSGSSVKNENPRSVNTISTVNTQERTETVPEPQKGSNPVTIKLTKPTPAKTSSWEGIGPKITKFLMIAFVLTLIKSCPVSALPQGIPIPKNPIMCQTQVGGTIWSLPQFFQCSSPQLNQPQASCKQSIWLYKPNAFQFETEAWACRKIRKSIQKHTSLTNVPVMEKLDPEPLDVELGECRQMIAHRKCSFGTLSSENELSHTDNKLDLSPRLWFIGSFNWARVSSENCYLFKTKIVTEFGSQNIQNSLGDSDHCPFEKGECRLDDKTLIVWNSSTPKNCEFLSLGPFKGRMLGNTWIADKEPLLLTFDNLPKTVKSCGTNLTLSHQGYAIFNETTKKRRGKREEESMVTDSQLQSELSYLSWQVEEALRFSFLHAFQSLCEHVYELRRWAISAALSEPTMLARTLFNSSLIHAKNAGPGVIKIWPCVEMKKEDFNFVPLGENSQENNACFENLPIEFKTSGSTQSAFIVSKTMQIVAHSRKAPCPEYRRQIITIDGELLYVDQVTAKIEKAVPNILNARNFEYYAIPPVTHHTFHHLLLNNASDFFTHLHISNQIRLSQLSYKIRKQDGEILVTPSEQWEAARGEVFNFLMGDCLLPPIHSKVTASVNMLRIISGQREDEDMPFVPCKIDGEEIWALVDTGSNVSVIPFSVLARMSASGKPVQVDWSKSDLFGEELEALKSLVDEFSDIFSKMQYDLGSFTEGAHHFTTTTEAPVSSPPRRMPYKYRDELKNHIEKLLAAGVMIESETPWVTPFVVVQKKDGTTGGEKNRKQPETAGSSEEDQDEIAENGRESVENPTKNSAATRLGLRDRSKISKPARFQD</sequence>
<evidence type="ECO:0000313" key="2">
    <source>
        <dbReference type="Proteomes" id="UP000887572"/>
    </source>
</evidence>
<dbReference type="PROSITE" id="PS00141">
    <property type="entry name" value="ASP_PROTEASE"/>
    <property type="match status" value="1"/>
</dbReference>
<feature type="region of interest" description="Disordered" evidence="1">
    <location>
        <begin position="21"/>
        <end position="48"/>
    </location>
</feature>
<feature type="compositionally biased region" description="Polar residues" evidence="1">
    <location>
        <begin position="254"/>
        <end position="316"/>
    </location>
</feature>
<accession>A0A914H6H7</accession>
<dbReference type="GO" id="GO:0006508">
    <property type="term" value="P:proteolysis"/>
    <property type="evidence" value="ECO:0007669"/>
    <property type="project" value="InterPro"/>
</dbReference>
<feature type="region of interest" description="Disordered" evidence="1">
    <location>
        <begin position="253"/>
        <end position="316"/>
    </location>
</feature>
<protein>
    <submittedName>
        <fullName evidence="3">CCHC-type domain-containing protein</fullName>
    </submittedName>
</protein>
<dbReference type="SUPFAM" id="SSF56672">
    <property type="entry name" value="DNA/RNA polymerases"/>
    <property type="match status" value="1"/>
</dbReference>
<evidence type="ECO:0000313" key="3">
    <source>
        <dbReference type="WBParaSite" id="Gr19_v10_g1463.t1"/>
    </source>
</evidence>
<dbReference type="AlphaFoldDB" id="A0A914H6H7"/>
<dbReference type="Gene3D" id="3.10.10.10">
    <property type="entry name" value="HIV Type 1 Reverse Transcriptase, subunit A, domain 1"/>
    <property type="match status" value="1"/>
</dbReference>
<dbReference type="WBParaSite" id="Gr19_v10_g1463.t1">
    <property type="protein sequence ID" value="Gr19_v10_g1463.t1"/>
    <property type="gene ID" value="Gr19_v10_g1463"/>
</dbReference>
<dbReference type="InterPro" id="IPR043502">
    <property type="entry name" value="DNA/RNA_pol_sf"/>
</dbReference>
<dbReference type="SUPFAM" id="SSF50630">
    <property type="entry name" value="Acid proteases"/>
    <property type="match status" value="1"/>
</dbReference>
<dbReference type="Gene3D" id="2.40.70.10">
    <property type="entry name" value="Acid Proteases"/>
    <property type="match status" value="1"/>
</dbReference>
<dbReference type="InterPro" id="IPR001969">
    <property type="entry name" value="Aspartic_peptidase_AS"/>
</dbReference>
<dbReference type="Proteomes" id="UP000887572">
    <property type="component" value="Unplaced"/>
</dbReference>